<sequence>MKTIPALFLMVSAGLAAAGAAHAQRVVGGMGEEVRLGAFSEPGHASRNRDYAANIRTSKAGPGRTPVISQQPRHAVGRSPVVPLPGKHLP</sequence>
<organism evidence="3 4">
    <name type="scientific">Cupriavidus numazuensis</name>
    <dbReference type="NCBI Taxonomy" id="221992"/>
    <lineage>
        <taxon>Bacteria</taxon>
        <taxon>Pseudomonadati</taxon>
        <taxon>Pseudomonadota</taxon>
        <taxon>Betaproteobacteria</taxon>
        <taxon>Burkholderiales</taxon>
        <taxon>Burkholderiaceae</taxon>
        <taxon>Cupriavidus</taxon>
    </lineage>
</organism>
<comment type="caution">
    <text evidence="3">The sequence shown here is derived from an EMBL/GenBank/DDBJ whole genome shotgun (WGS) entry which is preliminary data.</text>
</comment>
<keyword evidence="4" id="KW-1185">Reference proteome</keyword>
<dbReference type="RefSeq" id="WP_211953801.1">
    <property type="nucleotide sequence ID" value="NZ_CAJPVI010000015.1"/>
</dbReference>
<reference evidence="3 4" key="1">
    <citation type="submission" date="2021-03" db="EMBL/GenBank/DDBJ databases">
        <authorList>
            <person name="Peeters C."/>
        </authorList>
    </citation>
    <scope>NUCLEOTIDE SEQUENCE [LARGE SCALE GENOMIC DNA]</scope>
    <source>
        <strain evidence="3 4">LMG 26411</strain>
    </source>
</reference>
<evidence type="ECO:0000313" key="3">
    <source>
        <dbReference type="EMBL" id="CAG2145461.1"/>
    </source>
</evidence>
<feature type="chain" id="PRO_5045904781" evidence="2">
    <location>
        <begin position="24"/>
        <end position="90"/>
    </location>
</feature>
<name>A0ABM8TGR3_9BURK</name>
<feature type="region of interest" description="Disordered" evidence="1">
    <location>
        <begin position="57"/>
        <end position="90"/>
    </location>
</feature>
<dbReference type="EMBL" id="CAJPVI010000015">
    <property type="protein sequence ID" value="CAG2145461.1"/>
    <property type="molecule type" value="Genomic_DNA"/>
</dbReference>
<evidence type="ECO:0000313" key="4">
    <source>
        <dbReference type="Proteomes" id="UP000672657"/>
    </source>
</evidence>
<evidence type="ECO:0000256" key="1">
    <source>
        <dbReference type="SAM" id="MobiDB-lite"/>
    </source>
</evidence>
<accession>A0ABM8TGR3</accession>
<feature type="signal peptide" evidence="2">
    <location>
        <begin position="1"/>
        <end position="23"/>
    </location>
</feature>
<keyword evidence="2" id="KW-0732">Signal</keyword>
<evidence type="ECO:0000256" key="2">
    <source>
        <dbReference type="SAM" id="SignalP"/>
    </source>
</evidence>
<protein>
    <submittedName>
        <fullName evidence="3">Uncharacterized protein</fullName>
    </submittedName>
</protein>
<gene>
    <name evidence="3" type="ORF">LMG26411_02733</name>
</gene>
<proteinExistence type="predicted"/>
<dbReference type="Proteomes" id="UP000672657">
    <property type="component" value="Unassembled WGS sequence"/>
</dbReference>